<protein>
    <submittedName>
        <fullName evidence="3">Uncharacterized protein</fullName>
    </submittedName>
</protein>
<dbReference type="Proteomes" id="UP000800036">
    <property type="component" value="Unassembled WGS sequence"/>
</dbReference>
<dbReference type="EMBL" id="ML976705">
    <property type="protein sequence ID" value="KAF1969862.1"/>
    <property type="molecule type" value="Genomic_DNA"/>
</dbReference>
<proteinExistence type="predicted"/>
<reference evidence="3" key="1">
    <citation type="journal article" date="2020" name="Stud. Mycol.">
        <title>101 Dothideomycetes genomes: a test case for predicting lifestyles and emergence of pathogens.</title>
        <authorList>
            <person name="Haridas S."/>
            <person name="Albert R."/>
            <person name="Binder M."/>
            <person name="Bloem J."/>
            <person name="Labutti K."/>
            <person name="Salamov A."/>
            <person name="Andreopoulos B."/>
            <person name="Baker S."/>
            <person name="Barry K."/>
            <person name="Bills G."/>
            <person name="Bluhm B."/>
            <person name="Cannon C."/>
            <person name="Castanera R."/>
            <person name="Culley D."/>
            <person name="Daum C."/>
            <person name="Ezra D."/>
            <person name="Gonzalez J."/>
            <person name="Henrissat B."/>
            <person name="Kuo A."/>
            <person name="Liang C."/>
            <person name="Lipzen A."/>
            <person name="Lutzoni F."/>
            <person name="Magnuson J."/>
            <person name="Mondo S."/>
            <person name="Nolan M."/>
            <person name="Ohm R."/>
            <person name="Pangilinan J."/>
            <person name="Park H.-J."/>
            <person name="Ramirez L."/>
            <person name="Alfaro M."/>
            <person name="Sun H."/>
            <person name="Tritt A."/>
            <person name="Yoshinaga Y."/>
            <person name="Zwiers L.-H."/>
            <person name="Turgeon B."/>
            <person name="Goodwin S."/>
            <person name="Spatafora J."/>
            <person name="Crous P."/>
            <person name="Grigoriev I."/>
        </authorList>
    </citation>
    <scope>NUCLEOTIDE SEQUENCE</scope>
    <source>
        <strain evidence="3">CBS 107.79</strain>
    </source>
</reference>
<feature type="compositionally biased region" description="Polar residues" evidence="1">
    <location>
        <begin position="151"/>
        <end position="170"/>
    </location>
</feature>
<organism evidence="3 4">
    <name type="scientific">Bimuria novae-zelandiae CBS 107.79</name>
    <dbReference type="NCBI Taxonomy" id="1447943"/>
    <lineage>
        <taxon>Eukaryota</taxon>
        <taxon>Fungi</taxon>
        <taxon>Dikarya</taxon>
        <taxon>Ascomycota</taxon>
        <taxon>Pezizomycotina</taxon>
        <taxon>Dothideomycetes</taxon>
        <taxon>Pleosporomycetidae</taxon>
        <taxon>Pleosporales</taxon>
        <taxon>Massarineae</taxon>
        <taxon>Didymosphaeriaceae</taxon>
        <taxon>Bimuria</taxon>
    </lineage>
</organism>
<keyword evidence="2" id="KW-0472">Membrane</keyword>
<dbReference type="AlphaFoldDB" id="A0A6A5V1E3"/>
<sequence>MAPGSSVCTGARILCRFRSGQSRSWHSDRFQQTHLQQPRHKSPSPLACLSHHFDYSNRHSNRMTPDFRAVVSAGLIIGAAYFLFKQLGPSPKTGSRAKSPKTLEPKDDNAAIQDLLRQRERIAARRLAAPAQRSKTRNPVYAETDRKPAVDTTTVEQQTLHCGSAGTTQVPDKDDGYEDITDPEEDRRKRPKRYSHWAGQFRTQRRAEAILQRRDNLRRELERMAKSGAEAR</sequence>
<evidence type="ECO:0000256" key="2">
    <source>
        <dbReference type="SAM" id="Phobius"/>
    </source>
</evidence>
<evidence type="ECO:0000256" key="1">
    <source>
        <dbReference type="SAM" id="MobiDB-lite"/>
    </source>
</evidence>
<keyword evidence="2" id="KW-1133">Transmembrane helix</keyword>
<keyword evidence="2" id="KW-0812">Transmembrane</keyword>
<keyword evidence="4" id="KW-1185">Reference proteome</keyword>
<name>A0A6A5V1E3_9PLEO</name>
<feature type="region of interest" description="Disordered" evidence="1">
    <location>
        <begin position="148"/>
        <end position="196"/>
    </location>
</feature>
<feature type="transmembrane region" description="Helical" evidence="2">
    <location>
        <begin position="67"/>
        <end position="84"/>
    </location>
</feature>
<feature type="compositionally biased region" description="Acidic residues" evidence="1">
    <location>
        <begin position="175"/>
        <end position="184"/>
    </location>
</feature>
<evidence type="ECO:0000313" key="3">
    <source>
        <dbReference type="EMBL" id="KAF1969862.1"/>
    </source>
</evidence>
<evidence type="ECO:0000313" key="4">
    <source>
        <dbReference type="Proteomes" id="UP000800036"/>
    </source>
</evidence>
<gene>
    <name evidence="3" type="ORF">BU23DRAFT_231289</name>
</gene>
<accession>A0A6A5V1E3</accession>